<dbReference type="InterPro" id="IPR001087">
    <property type="entry name" value="GDSL"/>
</dbReference>
<accession>A0ABS1W199</accession>
<dbReference type="InterPro" id="IPR038885">
    <property type="entry name" value="PLB1"/>
</dbReference>
<dbReference type="Gene3D" id="3.40.50.1110">
    <property type="entry name" value="SGNH hydrolase"/>
    <property type="match status" value="1"/>
</dbReference>
<dbReference type="PANTHER" id="PTHR21325:SF31">
    <property type="entry name" value="GH22081P-RELATED"/>
    <property type="match status" value="1"/>
</dbReference>
<keyword evidence="2" id="KW-1185">Reference proteome</keyword>
<reference evidence="1 2" key="1">
    <citation type="submission" date="2021-01" db="EMBL/GenBank/DDBJ databases">
        <title>Actinoplanes sp. nov. LDG1-01 isolated from lichen.</title>
        <authorList>
            <person name="Saeng-In P."/>
            <person name="Phongsopitanun W."/>
            <person name="Kanchanasin P."/>
            <person name="Yuki M."/>
            <person name="Kudo T."/>
            <person name="Ohkuma M."/>
            <person name="Tanasupawat S."/>
        </authorList>
    </citation>
    <scope>NUCLEOTIDE SEQUENCE [LARGE SCALE GENOMIC DNA]</scope>
    <source>
        <strain evidence="1 2">LDG1-01</strain>
    </source>
</reference>
<gene>
    <name evidence="1" type="ORF">JKJ07_39885</name>
</gene>
<protein>
    <submittedName>
        <fullName evidence="1">SGNH/GDSL hydrolase family protein</fullName>
    </submittedName>
</protein>
<evidence type="ECO:0000313" key="1">
    <source>
        <dbReference type="EMBL" id="MBL7260473.1"/>
    </source>
</evidence>
<dbReference type="EMBL" id="JAENHO010000014">
    <property type="protein sequence ID" value="MBL7260473.1"/>
    <property type="molecule type" value="Genomic_DNA"/>
</dbReference>
<sequence length="298" mass="31908">MTYRAGVTASRYFGGVIVRRWHGVALAGLAVFALACEAGAGGAGGGDPEPTGAPPKGYPSSMAALGDSITAGFGSCGAFLVCGRNSWATGTADAVDSHYRRILAKNPRIKGKARNFARPGARASDLATQAAQAIDMKAQYVTILIGANDACAGSTAAMTSVATFRSRIDRGLNRLKKGLPKASVMVAGIPDVYRLWQQGRKDDRAVRAWQRFGTCPSMLADPTSTDETDDQRRRDVRARINDYNDELAEACAKYGSRCRWDDDPHEAGFSLDLVNQVDYFHPDAEGQAELADLTYGFK</sequence>
<proteinExistence type="predicted"/>
<organism evidence="1 2">
    <name type="scientific">Paractinoplanes lichenicola</name>
    <dbReference type="NCBI Taxonomy" id="2802976"/>
    <lineage>
        <taxon>Bacteria</taxon>
        <taxon>Bacillati</taxon>
        <taxon>Actinomycetota</taxon>
        <taxon>Actinomycetes</taxon>
        <taxon>Micromonosporales</taxon>
        <taxon>Micromonosporaceae</taxon>
        <taxon>Paractinoplanes</taxon>
    </lineage>
</organism>
<dbReference type="SUPFAM" id="SSF52266">
    <property type="entry name" value="SGNH hydrolase"/>
    <property type="match status" value="1"/>
</dbReference>
<dbReference type="PANTHER" id="PTHR21325">
    <property type="entry name" value="PHOSPHOLIPASE B, PLB1"/>
    <property type="match status" value="1"/>
</dbReference>
<name>A0ABS1W199_9ACTN</name>
<dbReference type="GO" id="GO:0016787">
    <property type="term" value="F:hydrolase activity"/>
    <property type="evidence" value="ECO:0007669"/>
    <property type="project" value="UniProtKB-KW"/>
</dbReference>
<keyword evidence="1" id="KW-0378">Hydrolase</keyword>
<dbReference type="InterPro" id="IPR036514">
    <property type="entry name" value="SGNH_hydro_sf"/>
</dbReference>
<dbReference type="Proteomes" id="UP000598996">
    <property type="component" value="Unassembled WGS sequence"/>
</dbReference>
<dbReference type="Pfam" id="PF00657">
    <property type="entry name" value="Lipase_GDSL"/>
    <property type="match status" value="1"/>
</dbReference>
<comment type="caution">
    <text evidence="1">The sequence shown here is derived from an EMBL/GenBank/DDBJ whole genome shotgun (WGS) entry which is preliminary data.</text>
</comment>
<evidence type="ECO:0000313" key="2">
    <source>
        <dbReference type="Proteomes" id="UP000598996"/>
    </source>
</evidence>